<keyword evidence="3" id="KW-1185">Reference proteome</keyword>
<feature type="transmembrane region" description="Helical" evidence="1">
    <location>
        <begin position="95"/>
        <end position="120"/>
    </location>
</feature>
<organism evidence="2 3">
    <name type="scientific">Fasciola hepatica</name>
    <name type="common">Liver fluke</name>
    <dbReference type="NCBI Taxonomy" id="6192"/>
    <lineage>
        <taxon>Eukaryota</taxon>
        <taxon>Metazoa</taxon>
        <taxon>Spiralia</taxon>
        <taxon>Lophotrochozoa</taxon>
        <taxon>Platyhelminthes</taxon>
        <taxon>Trematoda</taxon>
        <taxon>Digenea</taxon>
        <taxon>Plagiorchiida</taxon>
        <taxon>Echinostomata</taxon>
        <taxon>Echinostomatoidea</taxon>
        <taxon>Fasciolidae</taxon>
        <taxon>Fasciola</taxon>
    </lineage>
</organism>
<accession>A0A4E0RV94</accession>
<evidence type="ECO:0000256" key="1">
    <source>
        <dbReference type="SAM" id="Phobius"/>
    </source>
</evidence>
<reference evidence="2" key="1">
    <citation type="submission" date="2019-03" db="EMBL/GenBank/DDBJ databases">
        <title>Improved annotation for the trematode Fasciola hepatica.</title>
        <authorList>
            <person name="Choi Y.-J."/>
            <person name="Martin J."/>
            <person name="Mitreva M."/>
        </authorList>
    </citation>
    <scope>NUCLEOTIDE SEQUENCE [LARGE SCALE GENOMIC DNA]</scope>
</reference>
<dbReference type="AlphaFoldDB" id="A0A4E0RV94"/>
<name>A0A4E0RV94_FASHE</name>
<gene>
    <name evidence="2" type="ORF">D915_011069</name>
</gene>
<sequence>MSTSGADRSRAGNFYDTVGNVELGDDLGAGDSVLSSYNDSPMGNVNEVPTVLLRAQYTEELKQVRSDFRCCEHLIFVPRTVSLSIHPTSATYNAYYGYGCIYLPLDIYCGSIIIIIIIHFGSFL</sequence>
<comment type="caution">
    <text evidence="2">The sequence shown here is derived from an EMBL/GenBank/DDBJ whole genome shotgun (WGS) entry which is preliminary data.</text>
</comment>
<keyword evidence="1" id="KW-1133">Transmembrane helix</keyword>
<protein>
    <submittedName>
        <fullName evidence="2">Uncharacterized protein</fullName>
    </submittedName>
</protein>
<keyword evidence="1" id="KW-0812">Transmembrane</keyword>
<evidence type="ECO:0000313" key="2">
    <source>
        <dbReference type="EMBL" id="THD18430.1"/>
    </source>
</evidence>
<keyword evidence="1" id="KW-0472">Membrane</keyword>
<dbReference type="EMBL" id="JXXN02011960">
    <property type="protein sequence ID" value="THD18430.1"/>
    <property type="molecule type" value="Genomic_DNA"/>
</dbReference>
<dbReference type="Proteomes" id="UP000230066">
    <property type="component" value="Unassembled WGS sequence"/>
</dbReference>
<evidence type="ECO:0000313" key="3">
    <source>
        <dbReference type="Proteomes" id="UP000230066"/>
    </source>
</evidence>
<proteinExistence type="predicted"/>